<dbReference type="EMBL" id="HBED01005017">
    <property type="protein sequence ID" value="CAD8295519.1"/>
    <property type="molecule type" value="Transcribed_RNA"/>
</dbReference>
<feature type="compositionally biased region" description="Low complexity" evidence="1">
    <location>
        <begin position="147"/>
        <end position="189"/>
    </location>
</feature>
<protein>
    <recommendedName>
        <fullName evidence="4">Paraquat-inducible protein A</fullName>
    </recommendedName>
</protein>
<proteinExistence type="predicted"/>
<feature type="transmembrane region" description="Helical" evidence="2">
    <location>
        <begin position="730"/>
        <end position="757"/>
    </location>
</feature>
<feature type="transmembrane region" description="Helical" evidence="2">
    <location>
        <begin position="381"/>
        <end position="404"/>
    </location>
</feature>
<feature type="region of interest" description="Disordered" evidence="1">
    <location>
        <begin position="139"/>
        <end position="252"/>
    </location>
</feature>
<dbReference type="PANTHER" id="PTHR34730">
    <property type="entry name" value="UNNAMED PRODUCT"/>
    <property type="match status" value="1"/>
</dbReference>
<feature type="region of interest" description="Disordered" evidence="1">
    <location>
        <begin position="1"/>
        <end position="127"/>
    </location>
</feature>
<feature type="compositionally biased region" description="Gly residues" evidence="1">
    <location>
        <begin position="13"/>
        <end position="38"/>
    </location>
</feature>
<feature type="transmembrane region" description="Helical" evidence="2">
    <location>
        <begin position="833"/>
        <end position="852"/>
    </location>
</feature>
<dbReference type="InterPro" id="IPR007498">
    <property type="entry name" value="PqiA-like"/>
</dbReference>
<keyword evidence="2" id="KW-1133">Transmembrane helix</keyword>
<dbReference type="PANTHER" id="PTHR34730:SF1">
    <property type="entry name" value="PARAQUAT-INDUCIBLE PROTEIN A"/>
    <property type="match status" value="1"/>
</dbReference>
<keyword evidence="2" id="KW-0472">Membrane</keyword>
<evidence type="ECO:0008006" key="4">
    <source>
        <dbReference type="Google" id="ProtNLM"/>
    </source>
</evidence>
<accession>A0A7R9VHE8</accession>
<dbReference type="Pfam" id="PF04403">
    <property type="entry name" value="PqiA"/>
    <property type="match status" value="1"/>
</dbReference>
<evidence type="ECO:0000256" key="1">
    <source>
        <dbReference type="SAM" id="MobiDB-lite"/>
    </source>
</evidence>
<feature type="compositionally biased region" description="Basic residues" evidence="1">
    <location>
        <begin position="220"/>
        <end position="239"/>
    </location>
</feature>
<feature type="compositionally biased region" description="Low complexity" evidence="1">
    <location>
        <begin position="97"/>
        <end position="111"/>
    </location>
</feature>
<evidence type="ECO:0000313" key="3">
    <source>
        <dbReference type="EMBL" id="CAD8295519.1"/>
    </source>
</evidence>
<feature type="transmembrane region" description="Helical" evidence="2">
    <location>
        <begin position="538"/>
        <end position="558"/>
    </location>
</feature>
<feature type="compositionally biased region" description="Acidic residues" evidence="1">
    <location>
        <begin position="79"/>
        <end position="96"/>
    </location>
</feature>
<evidence type="ECO:0000256" key="2">
    <source>
        <dbReference type="SAM" id="Phobius"/>
    </source>
</evidence>
<feature type="compositionally biased region" description="Acidic residues" evidence="1">
    <location>
        <begin position="203"/>
        <end position="215"/>
    </location>
</feature>
<feature type="region of interest" description="Disordered" evidence="1">
    <location>
        <begin position="588"/>
        <end position="625"/>
    </location>
</feature>
<feature type="transmembrane region" description="Helical" evidence="2">
    <location>
        <begin position="416"/>
        <end position="440"/>
    </location>
</feature>
<sequence>MGDDEGNSSSSPSGGGGGLGGRLRGLLGGGGGGGGSSGDGSPNRQPLLNEAFSADGGDEAPAPAVVGPPPSAFAMEMEVAADEEEVAYEDAAEEEAAAPAPTNEGVAEASGTEGGAGEMEMEEPSPYASIIRERYLKEQAAERAREQAANTAAAADGIWEEAAASSAETATGDGTDDAAPAPTAAAEGGNNNRERAESTPESLDIDLGDANGDNEEPSRRGRRGRGLFGGRKRSARRRGGPQDAGSSPAVGSGEFQDEVVAAGPPDHHGSDDDRYSLALSPSTSCLSRLLVPLLILLAHGLFVYGQLAPMWRLRLFAHIDAWANAVQPVARRTMEAVGLPWNNHVTYDYDGDVETFTYGFAVKRLWAADGMDQKFGPKLSAVLLVLFSGAWPHVKLLLLHLNFWAPRRAKARTGALYWLSGFGKWSLADVLVVCVMIAIVHLDWDVDPGAIRDGVSRDLPLLVNIAKKLYTPSSACDALLHEPCSQHTNPKCWLCVHTLSIMMDHPDWAQGAGRDILQGFETKGGGQASLRIAGMKGIYVFCAAATLSLLIGVLVDWLDHKARHHRAEQRRNPPEPLETIDFESSALEAPRQDEEVPPELTGPPPSASRRSKRAAARLAPRPGRRRIHHEPLLRHGTHTLPSRGANTMHLLNRVPAGSPFSSEHSYTLLFFGSLLTLLLVVLAAVRPTMERQVYGAGPKLLNEVLGVQWQRTFSLWSLTEVTGDAGGADYLLLATFALFVLVGPIVRAILVVIDLAFPMKESSHDRLTYAINVVGAFCAWDVLAVAAVMVMLEMPSITDTIIVRPECALVPSEDVADAGQSCLEVQFNLLPSFFWLVLPGGLLLLLISVAAVRMGMRATDPYGDGDEGGPYLCGCVMEGGCLRKPCSCCCGGGRNSRAAEDPHAYALLGGDGGAEEEEGGDVI</sequence>
<feature type="transmembrane region" description="Helical" evidence="2">
    <location>
        <begin position="769"/>
        <end position="792"/>
    </location>
</feature>
<feature type="transmembrane region" description="Helical" evidence="2">
    <location>
        <begin position="666"/>
        <end position="685"/>
    </location>
</feature>
<dbReference type="AlphaFoldDB" id="A0A7R9VHE8"/>
<keyword evidence="2" id="KW-0812">Transmembrane</keyword>
<name>A0A7R9VHE8_9STRA</name>
<gene>
    <name evidence="3" type="ORF">TDUB1175_LOCUS2519</name>
</gene>
<organism evidence="3">
    <name type="scientific">Pseudictyota dubia</name>
    <dbReference type="NCBI Taxonomy" id="2749911"/>
    <lineage>
        <taxon>Eukaryota</taxon>
        <taxon>Sar</taxon>
        <taxon>Stramenopiles</taxon>
        <taxon>Ochrophyta</taxon>
        <taxon>Bacillariophyta</taxon>
        <taxon>Mediophyceae</taxon>
        <taxon>Biddulphiophycidae</taxon>
        <taxon>Eupodiscales</taxon>
        <taxon>Odontellaceae</taxon>
        <taxon>Pseudictyota</taxon>
    </lineage>
</organism>
<reference evidence="3" key="1">
    <citation type="submission" date="2021-01" db="EMBL/GenBank/DDBJ databases">
        <authorList>
            <person name="Corre E."/>
            <person name="Pelletier E."/>
            <person name="Niang G."/>
            <person name="Scheremetjew M."/>
            <person name="Finn R."/>
            <person name="Kale V."/>
            <person name="Holt S."/>
            <person name="Cochrane G."/>
            <person name="Meng A."/>
            <person name="Brown T."/>
            <person name="Cohen L."/>
        </authorList>
    </citation>
    <scope>NUCLEOTIDE SEQUENCE</scope>
    <source>
        <strain evidence="3">CCMP147</strain>
    </source>
</reference>